<dbReference type="Pfam" id="PF00096">
    <property type="entry name" value="zf-C2H2"/>
    <property type="match status" value="2"/>
</dbReference>
<feature type="domain" description="C2H2-type" evidence="7">
    <location>
        <begin position="646"/>
        <end position="673"/>
    </location>
</feature>
<dbReference type="PANTHER" id="PTHR24409:SF295">
    <property type="entry name" value="AZ2-RELATED"/>
    <property type="match status" value="1"/>
</dbReference>
<comment type="caution">
    <text evidence="8">The sequence shown here is derived from an EMBL/GenBank/DDBJ whole genome shotgun (WGS) entry which is preliminary data.</text>
</comment>
<proteinExistence type="predicted"/>
<dbReference type="GO" id="GO:0008270">
    <property type="term" value="F:zinc ion binding"/>
    <property type="evidence" value="ECO:0007669"/>
    <property type="project" value="UniProtKB-KW"/>
</dbReference>
<accession>A0A4E0QZD2</accession>
<dbReference type="PROSITE" id="PS50157">
    <property type="entry name" value="ZINC_FINGER_C2H2_2"/>
    <property type="match status" value="3"/>
</dbReference>
<dbReference type="InterPro" id="IPR013087">
    <property type="entry name" value="Znf_C2H2_type"/>
</dbReference>
<reference evidence="8" key="1">
    <citation type="submission" date="2019-03" db="EMBL/GenBank/DDBJ databases">
        <title>Improved annotation for the trematode Fasciola hepatica.</title>
        <authorList>
            <person name="Choi Y.-J."/>
            <person name="Martin J."/>
            <person name="Mitreva M."/>
        </authorList>
    </citation>
    <scope>NUCLEOTIDE SEQUENCE [LARGE SCALE GENOMIC DNA]</scope>
</reference>
<dbReference type="FunFam" id="3.30.160.60:FF:000340">
    <property type="entry name" value="zinc finger protein 473 isoform X1"/>
    <property type="match status" value="1"/>
</dbReference>
<evidence type="ECO:0000313" key="8">
    <source>
        <dbReference type="EMBL" id="THD20343.1"/>
    </source>
</evidence>
<keyword evidence="3 5" id="KW-0863">Zinc-finger</keyword>
<dbReference type="Gene3D" id="3.30.160.60">
    <property type="entry name" value="Classic Zinc Finger"/>
    <property type="match status" value="3"/>
</dbReference>
<evidence type="ECO:0000256" key="4">
    <source>
        <dbReference type="ARBA" id="ARBA00022833"/>
    </source>
</evidence>
<dbReference type="InterPro" id="IPR036236">
    <property type="entry name" value="Znf_C2H2_sf"/>
</dbReference>
<dbReference type="EMBL" id="JXXN02004771">
    <property type="protein sequence ID" value="THD20343.1"/>
    <property type="molecule type" value="Genomic_DNA"/>
</dbReference>
<evidence type="ECO:0000256" key="5">
    <source>
        <dbReference type="PROSITE-ProRule" id="PRU00042"/>
    </source>
</evidence>
<dbReference type="FunFam" id="3.30.160.60:FF:000690">
    <property type="entry name" value="Zinc finger protein 354C"/>
    <property type="match status" value="1"/>
</dbReference>
<dbReference type="SUPFAM" id="SSF57667">
    <property type="entry name" value="beta-beta-alpha zinc fingers"/>
    <property type="match status" value="2"/>
</dbReference>
<protein>
    <recommendedName>
        <fullName evidence="7">C2H2-type domain-containing protein</fullName>
    </recommendedName>
</protein>
<gene>
    <name evidence="8" type="ORF">D915_008730</name>
</gene>
<dbReference type="GO" id="GO:0000977">
    <property type="term" value="F:RNA polymerase II transcription regulatory region sequence-specific DNA binding"/>
    <property type="evidence" value="ECO:0007669"/>
    <property type="project" value="TreeGrafter"/>
</dbReference>
<feature type="domain" description="C2H2-type" evidence="7">
    <location>
        <begin position="583"/>
        <end position="610"/>
    </location>
</feature>
<dbReference type="PROSITE" id="PS00028">
    <property type="entry name" value="ZINC_FINGER_C2H2_1"/>
    <property type="match status" value="5"/>
</dbReference>
<feature type="domain" description="C2H2-type" evidence="7">
    <location>
        <begin position="555"/>
        <end position="582"/>
    </location>
</feature>
<evidence type="ECO:0000256" key="2">
    <source>
        <dbReference type="ARBA" id="ARBA00022737"/>
    </source>
</evidence>
<evidence type="ECO:0000256" key="3">
    <source>
        <dbReference type="ARBA" id="ARBA00022771"/>
    </source>
</evidence>
<organism evidence="8 9">
    <name type="scientific">Fasciola hepatica</name>
    <name type="common">Liver fluke</name>
    <dbReference type="NCBI Taxonomy" id="6192"/>
    <lineage>
        <taxon>Eukaryota</taxon>
        <taxon>Metazoa</taxon>
        <taxon>Spiralia</taxon>
        <taxon>Lophotrochozoa</taxon>
        <taxon>Platyhelminthes</taxon>
        <taxon>Trematoda</taxon>
        <taxon>Digenea</taxon>
        <taxon>Plagiorchiida</taxon>
        <taxon>Echinostomata</taxon>
        <taxon>Echinostomatoidea</taxon>
        <taxon>Fasciolidae</taxon>
        <taxon>Fasciola</taxon>
    </lineage>
</organism>
<feature type="region of interest" description="Disordered" evidence="6">
    <location>
        <begin position="1"/>
        <end position="35"/>
    </location>
</feature>
<dbReference type="Proteomes" id="UP000230066">
    <property type="component" value="Unassembled WGS sequence"/>
</dbReference>
<keyword evidence="1" id="KW-0479">Metal-binding</keyword>
<dbReference type="SMART" id="SM00355">
    <property type="entry name" value="ZnF_C2H2"/>
    <property type="match status" value="6"/>
</dbReference>
<keyword evidence="2" id="KW-0677">Repeat</keyword>
<evidence type="ECO:0000256" key="1">
    <source>
        <dbReference type="ARBA" id="ARBA00022723"/>
    </source>
</evidence>
<evidence type="ECO:0000259" key="7">
    <source>
        <dbReference type="PROSITE" id="PS50157"/>
    </source>
</evidence>
<dbReference type="PANTHER" id="PTHR24409">
    <property type="entry name" value="ZINC FINGER PROTEIN 142"/>
    <property type="match status" value="1"/>
</dbReference>
<dbReference type="GO" id="GO:0000981">
    <property type="term" value="F:DNA-binding transcription factor activity, RNA polymerase II-specific"/>
    <property type="evidence" value="ECO:0007669"/>
    <property type="project" value="TreeGrafter"/>
</dbReference>
<evidence type="ECO:0000256" key="6">
    <source>
        <dbReference type="SAM" id="MobiDB-lite"/>
    </source>
</evidence>
<dbReference type="GO" id="GO:0005634">
    <property type="term" value="C:nucleus"/>
    <property type="evidence" value="ECO:0007669"/>
    <property type="project" value="TreeGrafter"/>
</dbReference>
<keyword evidence="4" id="KW-0862">Zinc</keyword>
<name>A0A4E0QZD2_FASHE</name>
<sequence length="1181" mass="131503">MSYFTKLPCVSRSTEDPKPTNSFPNGGNNQGTGCSGSTVDSLSLIQCPDSSVDSPVFKYTCRANSEPDVRLSDAYENNMVHTGTFGAYLLQPMDSQITADDLGDFCEHSDPQKFNGNELTYVETIPHVLDDSVPVSDYLFPYAMHSEITDRLEFPSVSQHNLYVSEQNPKMFSPTENLSAGCYEPVVVTAINGRLSSDTETGGFASESGFISSTVPAQVPSTVSTHATQYDRIHIVSGEASEAYETIGFQEPLGYHTYPEPVQQDYFSSRSYEQCEALPGLDQYQTSIYGTFDSSHSINQPDNETGHCETLLVTNFPKHQSGDVVYQVACTASSSSSSNTQLEYPVTYESAAYQVTYPEFEHSVPIYAEQQQDKNHYIYESAHLEPTRVDASTYDSYNMMPQFSGQPAVVPINSVVLFKPDVSMSANKNIPDHLKNHTSELWTHPSQSVPYAVNCVNVQTGNQRILTSENDPLYNNDHSRYEPTECPSVPSTGMPYSEIYTQPPPSYLPEPSRTSVSEVNPRSNAVLPSTRTVSFIPDSTLTSSAGCIPVISSSFRCQHCDREFSRPSHLEIHTRVHTGAQPYSCILCGKQFNQTSNLTRHLSSHKTWPPATAVSAPAPSNFAPNCDGQSATTVEDQSADNVLKRWVCNLCGDQFGSYLRLRGHMMQHKDRRVYACVFESCSQTFSSAEAFLDHVIEQHPNPDQSENNSCRTCGRHFRDVTQNIQHWLPRRRGLPFRCGPQSQLSRKISGFQVDSNRAYQRIPIRMNTVNTYQAQPMKSILSPRSRHRRRRFCSLQSTALRLDRTVRPTRAVKTHIRLLTLQRPHTAHGSQVYRCPLCPRNCRTLNRLRQHLTSNHADALASAVQQNTDVLVSPNSSANLSGIPSATATDGDTTAASINTVNPTDGSLRPSNAHSPQPEVMTNVNIVQRSNPALFLLHVEESSDIGSDKSNRTHVADVRSPGDVLSALCCEFCGRTFQKLKFFEDHRVMCKQAIDERERRQRLRLHRQMRFRDTHVLSPLDRPTEHLVEATRSTPSDTCSPSCALGSRSESDLNNLFDTDSTTPGLRRSKRIKTFRVLWTGKKRRSAHKKPSEVTAAPMVRTEDSVTSNLSNTTADPSINTTINSGVHTNAHLFSPMSFEIPSSSSNIPAVTVASDVVSDILPRPYEKLPLRYSQLVRARH</sequence>
<dbReference type="AlphaFoldDB" id="A0A4E0QZD2"/>
<keyword evidence="9" id="KW-1185">Reference proteome</keyword>
<evidence type="ECO:0000313" key="9">
    <source>
        <dbReference type="Proteomes" id="UP000230066"/>
    </source>
</evidence>